<dbReference type="SUPFAM" id="SSF47203">
    <property type="entry name" value="Acyl-CoA dehydrogenase C-terminal domain-like"/>
    <property type="match status" value="1"/>
</dbReference>
<dbReference type="Pfam" id="PF02771">
    <property type="entry name" value="Acyl-CoA_dh_N"/>
    <property type="match status" value="1"/>
</dbReference>
<dbReference type="RefSeq" id="WP_085886414.1">
    <property type="nucleotide sequence ID" value="NZ_FWFN01000001.1"/>
</dbReference>
<organism evidence="15 16">
    <name type="scientific">Pseudooceanicola marinus</name>
    <dbReference type="NCBI Taxonomy" id="396013"/>
    <lineage>
        <taxon>Bacteria</taxon>
        <taxon>Pseudomonadati</taxon>
        <taxon>Pseudomonadota</taxon>
        <taxon>Alphaproteobacteria</taxon>
        <taxon>Rhodobacterales</taxon>
        <taxon>Paracoccaceae</taxon>
        <taxon>Pseudooceanicola</taxon>
    </lineage>
</organism>
<evidence type="ECO:0000259" key="14">
    <source>
        <dbReference type="Pfam" id="PF12806"/>
    </source>
</evidence>
<dbReference type="Pfam" id="PF00441">
    <property type="entry name" value="Acyl-CoA_dh_1"/>
    <property type="match status" value="1"/>
</dbReference>
<dbReference type="PANTHER" id="PTHR42803">
    <property type="entry name" value="ACYL-COA DEHYDROGENASE"/>
    <property type="match status" value="1"/>
</dbReference>
<dbReference type="Proteomes" id="UP000193963">
    <property type="component" value="Unassembled WGS sequence"/>
</dbReference>
<dbReference type="FunFam" id="2.40.110.10:FF:000031">
    <property type="entry name" value="Acyl-CoA dehydrogenase, putative"/>
    <property type="match status" value="1"/>
</dbReference>
<dbReference type="InterPro" id="IPR009075">
    <property type="entry name" value="AcylCo_DH/oxidase_C"/>
</dbReference>
<dbReference type="InterPro" id="IPR009100">
    <property type="entry name" value="AcylCoA_DH/oxidase_NM_dom_sf"/>
</dbReference>
<feature type="domain" description="Acyl-CoA dehydrogenase/oxidase N-terminal" evidence="13">
    <location>
        <begin position="78"/>
        <end position="156"/>
    </location>
</feature>
<evidence type="ECO:0000259" key="13">
    <source>
        <dbReference type="Pfam" id="PF02771"/>
    </source>
</evidence>
<evidence type="ECO:0000256" key="3">
    <source>
        <dbReference type="ARBA" id="ARBA00022630"/>
    </source>
</evidence>
<evidence type="ECO:0000313" key="15">
    <source>
        <dbReference type="EMBL" id="SLN17077.1"/>
    </source>
</evidence>
<dbReference type="EMBL" id="FWFN01000001">
    <property type="protein sequence ID" value="SLN17077.1"/>
    <property type="molecule type" value="Genomic_DNA"/>
</dbReference>
<evidence type="ECO:0000256" key="8">
    <source>
        <dbReference type="ARBA" id="ARBA00066694"/>
    </source>
</evidence>
<dbReference type="AlphaFoldDB" id="A0A1X6YCJ3"/>
<dbReference type="InterPro" id="IPR052166">
    <property type="entry name" value="Diverse_Acyl-CoA_DH"/>
</dbReference>
<dbReference type="InterPro" id="IPR037069">
    <property type="entry name" value="AcylCoA_DH/ox_N_sf"/>
</dbReference>
<dbReference type="Gene3D" id="1.20.140.10">
    <property type="entry name" value="Butyryl-CoA Dehydrogenase, subunit A, domain 3"/>
    <property type="match status" value="1"/>
</dbReference>
<comment type="similarity">
    <text evidence="2 10">Belongs to the acyl-CoA dehydrogenase family.</text>
</comment>
<dbReference type="PANTHER" id="PTHR42803:SF1">
    <property type="entry name" value="BROAD-SPECIFICITY LINEAR ACYL-COA DEHYDROGENASE FADE5"/>
    <property type="match status" value="1"/>
</dbReference>
<reference evidence="15 16" key="1">
    <citation type="submission" date="2017-03" db="EMBL/GenBank/DDBJ databases">
        <authorList>
            <person name="Afonso C.L."/>
            <person name="Miller P.J."/>
            <person name="Scott M.A."/>
            <person name="Spackman E."/>
            <person name="Goraichik I."/>
            <person name="Dimitrov K.M."/>
            <person name="Suarez D.L."/>
            <person name="Swayne D.E."/>
        </authorList>
    </citation>
    <scope>NUCLEOTIDE SEQUENCE [LARGE SCALE GENOMIC DNA]</scope>
    <source>
        <strain evidence="15 16">CECT 7751</strain>
    </source>
</reference>
<dbReference type="GO" id="GO:0050660">
    <property type="term" value="F:flavin adenine dinucleotide binding"/>
    <property type="evidence" value="ECO:0007669"/>
    <property type="project" value="InterPro"/>
</dbReference>
<comment type="catalytic activity">
    <reaction evidence="6">
        <text>3-(methylsulfanyl)propanoyl-CoA + oxidized [electron-transfer flavoprotein] + H(+) = 3-(methylsulfanyl)acryloyl-CoA + reduced [electron-transfer flavoprotein]</text>
        <dbReference type="Rhea" id="RHEA:52612"/>
        <dbReference type="Rhea" id="RHEA-COMP:10685"/>
        <dbReference type="Rhea" id="RHEA-COMP:10686"/>
        <dbReference type="ChEBI" id="CHEBI:15378"/>
        <dbReference type="ChEBI" id="CHEBI:57692"/>
        <dbReference type="ChEBI" id="CHEBI:58307"/>
        <dbReference type="ChEBI" id="CHEBI:82815"/>
        <dbReference type="ChEBI" id="CHEBI:84994"/>
        <dbReference type="EC" id="1.3.99.41"/>
    </reaction>
    <physiologicalReaction direction="left-to-right" evidence="6">
        <dbReference type="Rhea" id="RHEA:52613"/>
    </physiologicalReaction>
</comment>
<dbReference type="Gene3D" id="2.40.110.10">
    <property type="entry name" value="Butyryl-CoA Dehydrogenase, subunit A, domain 2"/>
    <property type="match status" value="1"/>
</dbReference>
<dbReference type="OrthoDB" id="9807883at2"/>
<evidence type="ECO:0000256" key="4">
    <source>
        <dbReference type="ARBA" id="ARBA00022827"/>
    </source>
</evidence>
<name>A0A1X6YCJ3_9RHOB</name>
<proteinExistence type="inferred from homology"/>
<keyword evidence="5 10" id="KW-0560">Oxidoreductase</keyword>
<dbReference type="InterPro" id="IPR025878">
    <property type="entry name" value="Acyl-CoA_dh-like_C_dom"/>
</dbReference>
<evidence type="ECO:0000256" key="2">
    <source>
        <dbReference type="ARBA" id="ARBA00009347"/>
    </source>
</evidence>
<keyword evidence="4 10" id="KW-0274">FAD</keyword>
<evidence type="ECO:0000259" key="11">
    <source>
        <dbReference type="Pfam" id="PF00441"/>
    </source>
</evidence>
<dbReference type="GO" id="GO:0016627">
    <property type="term" value="F:oxidoreductase activity, acting on the CH-CH group of donors"/>
    <property type="evidence" value="ECO:0007669"/>
    <property type="project" value="InterPro"/>
</dbReference>
<dbReference type="InterPro" id="IPR046373">
    <property type="entry name" value="Acyl-CoA_Oxase/DH_mid-dom_sf"/>
</dbReference>
<evidence type="ECO:0000256" key="6">
    <source>
        <dbReference type="ARBA" id="ARBA00051388"/>
    </source>
</evidence>
<feature type="domain" description="Acyl-CoA oxidase/dehydrogenase middle" evidence="12">
    <location>
        <begin position="161"/>
        <end position="269"/>
    </location>
</feature>
<keyword evidence="16" id="KW-1185">Reference proteome</keyword>
<dbReference type="Gene3D" id="1.10.540.10">
    <property type="entry name" value="Acyl-CoA dehydrogenase/oxidase, N-terminal domain"/>
    <property type="match status" value="1"/>
</dbReference>
<dbReference type="InterPro" id="IPR006091">
    <property type="entry name" value="Acyl-CoA_Oxase/DH_mid-dom"/>
</dbReference>
<dbReference type="Pfam" id="PF02770">
    <property type="entry name" value="Acyl-CoA_dh_M"/>
    <property type="match status" value="1"/>
</dbReference>
<evidence type="ECO:0000256" key="7">
    <source>
        <dbReference type="ARBA" id="ARBA00058683"/>
    </source>
</evidence>
<feature type="domain" description="Acyl-CoA dehydrogenase/oxidase C-terminal" evidence="11">
    <location>
        <begin position="281"/>
        <end position="445"/>
    </location>
</feature>
<protein>
    <recommendedName>
        <fullName evidence="9">3-methylmercaptopropionyl-CoA dehydrogenase</fullName>
        <ecNumber evidence="8">1.3.99.41</ecNumber>
    </recommendedName>
</protein>
<evidence type="ECO:0000259" key="12">
    <source>
        <dbReference type="Pfam" id="PF02770"/>
    </source>
</evidence>
<evidence type="ECO:0000313" key="16">
    <source>
        <dbReference type="Proteomes" id="UP000193963"/>
    </source>
</evidence>
<keyword evidence="3 10" id="KW-0285">Flavoprotein</keyword>
<comment type="function">
    <text evidence="7">Involved in the assimilation of dimethylsulphoniopropionate (DMSP), an important compound in the fixation of carbon in marine phytoplankton, by mediating the conversion of 3-(methylthio)propanoyl-CoA (MMPA-CoA) to 3-(methylthio)acryloyl-CoA (MTA-CoA).</text>
</comment>
<dbReference type="Pfam" id="PF12806">
    <property type="entry name" value="Acyl-CoA_dh_C"/>
    <property type="match status" value="1"/>
</dbReference>
<evidence type="ECO:0000256" key="5">
    <source>
        <dbReference type="ARBA" id="ARBA00023002"/>
    </source>
</evidence>
<evidence type="ECO:0000256" key="9">
    <source>
        <dbReference type="ARBA" id="ARBA00069043"/>
    </source>
</evidence>
<sequence length="574" mass="61140">MPFRAPVDDVRFIFDHVVDFDKVAATDRFAEASSDTVDAILGELARLSEEVWAPINRDGDTDPAMLENGVVRTSKGFKEAFGALAEGGWLGLSAAEDNGGMGLPLALTSAMNDMLSASCLSLGLNPLLTQGQIEALENHASDALKAMYLPKLISGEWTGTMNLTEPQAGSDVGALRSKAVPNGDGTYAISGQKVYISWGDHDFGGNVCHLVLARLPDGVPGTKGISLFMVPKYIPNEDGSLGEANSLRVVSLEHKMGLHGSPTAVMEYDGATGWLVGEEHKGMAAMFTMMNNARLGVGIQGLGAAEGAYQKALEFALERKQGRTPLEGKGGTGAIADFADVRRMLGEMRADIFTARSIALACAVAIDMGHATGEAEWKARAAFLTPIAKAFGTETGMRVSEMGMQVHGGMGFIEETGAAQYYRDVRVTAIYEGTNGIQAMDLVARKMMDKGETAFALIDEMQAFTETARASCDTLAEPLWQAIETLREATEWMLAQGDLNERFAGCVPYLMGFARVLGGYYHLKAALAEGGEGPRSRLAAFYLKRLLPEHAGLLAHATAGAADLYALSIEDLSA</sequence>
<dbReference type="SUPFAM" id="SSF56645">
    <property type="entry name" value="Acyl-CoA dehydrogenase NM domain-like"/>
    <property type="match status" value="1"/>
</dbReference>
<feature type="domain" description="Acetyl-CoA dehydrogenase-like C-terminal" evidence="14">
    <location>
        <begin position="457"/>
        <end position="567"/>
    </location>
</feature>
<gene>
    <name evidence="15" type="ORF">PSM7751_00519</name>
</gene>
<evidence type="ECO:0000256" key="1">
    <source>
        <dbReference type="ARBA" id="ARBA00001974"/>
    </source>
</evidence>
<dbReference type="EC" id="1.3.99.41" evidence="8"/>
<evidence type="ECO:0000256" key="10">
    <source>
        <dbReference type="RuleBase" id="RU362125"/>
    </source>
</evidence>
<comment type="cofactor">
    <cofactor evidence="1 10">
        <name>FAD</name>
        <dbReference type="ChEBI" id="CHEBI:57692"/>
    </cofactor>
</comment>
<dbReference type="InterPro" id="IPR013786">
    <property type="entry name" value="AcylCoA_DH/ox_N"/>
</dbReference>
<accession>A0A1X6YCJ3</accession>
<dbReference type="InterPro" id="IPR036250">
    <property type="entry name" value="AcylCo_DH-like_C"/>
</dbReference>